<keyword evidence="2" id="KW-1133">Transmembrane helix</keyword>
<dbReference type="AlphaFoldDB" id="A0A179FPX7"/>
<keyword evidence="4" id="KW-1185">Reference proteome</keyword>
<feature type="transmembrane region" description="Helical" evidence="2">
    <location>
        <begin position="697"/>
        <end position="716"/>
    </location>
</feature>
<dbReference type="OrthoDB" id="2624308at2759"/>
<feature type="region of interest" description="Disordered" evidence="1">
    <location>
        <begin position="1"/>
        <end position="77"/>
    </location>
</feature>
<comment type="caution">
    <text evidence="3">The sequence shown here is derived from an EMBL/GenBank/DDBJ whole genome shotgun (WGS) entry which is preliminary data.</text>
</comment>
<keyword evidence="2" id="KW-0472">Membrane</keyword>
<dbReference type="EMBL" id="LSBJ02000004">
    <property type="protein sequence ID" value="OAQ67201.1"/>
    <property type="molecule type" value="Genomic_DNA"/>
</dbReference>
<feature type="compositionally biased region" description="Polar residues" evidence="1">
    <location>
        <begin position="50"/>
        <end position="64"/>
    </location>
</feature>
<accession>A0A179FPX7</accession>
<gene>
    <name evidence="3" type="ORF">VFPPC_08639</name>
</gene>
<protein>
    <submittedName>
        <fullName evidence="3">3-hydroxyisobutyrate dehydrogenase protein</fullName>
    </submittedName>
</protein>
<dbReference type="RefSeq" id="XP_018144288.1">
    <property type="nucleotide sequence ID" value="XM_018287312.1"/>
</dbReference>
<evidence type="ECO:0000256" key="2">
    <source>
        <dbReference type="SAM" id="Phobius"/>
    </source>
</evidence>
<dbReference type="Proteomes" id="UP000078397">
    <property type="component" value="Unassembled WGS sequence"/>
</dbReference>
<evidence type="ECO:0000256" key="1">
    <source>
        <dbReference type="SAM" id="MobiDB-lite"/>
    </source>
</evidence>
<proteinExistence type="predicted"/>
<sequence length="884" mass="99438">MSQVNDPSMPPAHGGGYQPGSRVSPVQEQHSAQSNSQPHGGGYQPGSHVSPVQEQNSAQPNSQPHGGHYQPGQRRQNVPIQNAPGLAQAQIPAAPPGVSTHQTAWQHQPWHPQQPNFIPSPIQPHMGYNPANQPHQDKQPNQREPFMEAVERGGSRGIADTITAVGHHHHRTYQRGYANLFHERARARWEYPNSYQMPGLSYTSTTNERHRDILQRIHEGTDDDRYISPTDGRVSKLVVQAAQDVYDGPQNSTWRRTFIRNVCPIYMQLANFPFSNVPTDPGLWTSDDWAMLLCQPQAAQGEIRRNGMYDPVNYRYWGYPKAARNHYESAECVDLLPHAGATNNLMIPRVLGPRYLCFLKEPSESQMRGVSVRKVDQSTAGMPYIFIAYTAEQFEQEDLEDLHSIAERAARDAGVPAYWVGCSCMQDEDQVEDDVYRISDVMRGAHSLIIAVGPSRRRPDWDTPDAMLQLWGERMWTLPEALLSPADKDIKVYTRGNTGPPRVISKKQFPTVVWNDPLISRQLVDHFNNTLSLSPLELVSIALNCLRSRNTTQYLPGDLSYALMGLLLQRPQIDQTDSDFQAFARLSLANDSDMLLERLICMLPKNQNAPWLAMDDAWNSNLWDIYPNCQVAGVGHDDTVMLDGAFGAAIRWKAFATVASVGRESWRRLGSRIVLHTTPLFFLIGIILIAFGVAIPLAAVLLLGSLLIIIISPYLVRVLYSGKIWGSQAWFFGFEGYLDLATIESHIFGAYMGRLHWSPSGSSISKHMMNEHKECVGVDPTMDPQVKAMVEQAKNSPYGAMKVFTLVDTYTLTVTMFLAVRPPVAVLMCGHEGGKQRAILCSYAWKSQTFYRETVLRMETPVLEQMFRVNRFRFGLQRPLSQVR</sequence>
<feature type="region of interest" description="Disordered" evidence="1">
    <location>
        <begin position="90"/>
        <end position="142"/>
    </location>
</feature>
<evidence type="ECO:0000313" key="4">
    <source>
        <dbReference type="Proteomes" id="UP000078397"/>
    </source>
</evidence>
<keyword evidence="2" id="KW-0812">Transmembrane</keyword>
<dbReference type="KEGG" id="pchm:VFPPC_08639"/>
<feature type="transmembrane region" description="Helical" evidence="2">
    <location>
        <begin position="673"/>
        <end position="691"/>
    </location>
</feature>
<dbReference type="STRING" id="1380566.A0A179FPX7"/>
<feature type="compositionally biased region" description="Low complexity" evidence="1">
    <location>
        <begin position="100"/>
        <end position="115"/>
    </location>
</feature>
<reference evidence="3 4" key="1">
    <citation type="journal article" date="2016" name="PLoS Pathog.">
        <title>Biosynthesis of antibiotic leucinostatins in bio-control fungus Purpureocillium lilacinum and their inhibition on phytophthora revealed by genome mining.</title>
        <authorList>
            <person name="Wang G."/>
            <person name="Liu Z."/>
            <person name="Lin R."/>
            <person name="Li E."/>
            <person name="Mao Z."/>
            <person name="Ling J."/>
            <person name="Yang Y."/>
            <person name="Yin W.B."/>
            <person name="Xie B."/>
        </authorList>
    </citation>
    <scope>NUCLEOTIDE SEQUENCE [LARGE SCALE GENOMIC DNA]</scope>
    <source>
        <strain evidence="3">170</strain>
    </source>
</reference>
<organism evidence="3 4">
    <name type="scientific">Pochonia chlamydosporia 170</name>
    <dbReference type="NCBI Taxonomy" id="1380566"/>
    <lineage>
        <taxon>Eukaryota</taxon>
        <taxon>Fungi</taxon>
        <taxon>Dikarya</taxon>
        <taxon>Ascomycota</taxon>
        <taxon>Pezizomycotina</taxon>
        <taxon>Sordariomycetes</taxon>
        <taxon>Hypocreomycetidae</taxon>
        <taxon>Hypocreales</taxon>
        <taxon>Clavicipitaceae</taxon>
        <taxon>Pochonia</taxon>
    </lineage>
</organism>
<name>A0A179FPX7_METCM</name>
<feature type="compositionally biased region" description="Polar residues" evidence="1">
    <location>
        <begin position="24"/>
        <end position="38"/>
    </location>
</feature>
<evidence type="ECO:0000313" key="3">
    <source>
        <dbReference type="EMBL" id="OAQ67201.1"/>
    </source>
</evidence>
<dbReference type="GeneID" id="28851306"/>